<organism evidence="5 6">
    <name type="scientific">Azoarcus indigens</name>
    <dbReference type="NCBI Taxonomy" id="29545"/>
    <lineage>
        <taxon>Bacteria</taxon>
        <taxon>Pseudomonadati</taxon>
        <taxon>Pseudomonadota</taxon>
        <taxon>Betaproteobacteria</taxon>
        <taxon>Rhodocyclales</taxon>
        <taxon>Zoogloeaceae</taxon>
        <taxon>Azoarcus</taxon>
    </lineage>
</organism>
<dbReference type="InterPro" id="IPR050566">
    <property type="entry name" value="Deoxyribonucleoside_kinase"/>
</dbReference>
<evidence type="ECO:0000256" key="1">
    <source>
        <dbReference type="PIRSR" id="PIRSR000705-1"/>
    </source>
</evidence>
<dbReference type="InterPro" id="IPR031314">
    <property type="entry name" value="DNK_dom"/>
</dbReference>
<protein>
    <submittedName>
        <fullName evidence="5">Deoxyadenosine/deoxycytidine kinase</fullName>
    </submittedName>
</protein>
<keyword evidence="5" id="KW-0808">Transferase</keyword>
<evidence type="ECO:0000256" key="2">
    <source>
        <dbReference type="PIRSR" id="PIRSR000705-2"/>
    </source>
</evidence>
<dbReference type="AlphaFoldDB" id="A0A4V3BM30"/>
<dbReference type="CDD" id="cd01673">
    <property type="entry name" value="dNK"/>
    <property type="match status" value="1"/>
</dbReference>
<dbReference type="Gene3D" id="3.40.50.300">
    <property type="entry name" value="P-loop containing nucleotide triphosphate hydrolases"/>
    <property type="match status" value="1"/>
</dbReference>
<dbReference type="GO" id="GO:0005524">
    <property type="term" value="F:ATP binding"/>
    <property type="evidence" value="ECO:0007669"/>
    <property type="project" value="UniProtKB-KW"/>
</dbReference>
<dbReference type="PIRSF" id="PIRSF000705">
    <property type="entry name" value="DNK"/>
    <property type="match status" value="1"/>
</dbReference>
<dbReference type="Proteomes" id="UP000295129">
    <property type="component" value="Unassembled WGS sequence"/>
</dbReference>
<keyword evidence="5" id="KW-0418">Kinase</keyword>
<proteinExistence type="predicted"/>
<feature type="domain" description="Deoxynucleoside kinase" evidence="4">
    <location>
        <begin position="8"/>
        <end position="200"/>
    </location>
</feature>
<evidence type="ECO:0000256" key="3">
    <source>
        <dbReference type="PIRSR" id="PIRSR000705-3"/>
    </source>
</evidence>
<dbReference type="Pfam" id="PF01712">
    <property type="entry name" value="dNK"/>
    <property type="match status" value="1"/>
</dbReference>
<dbReference type="InterPro" id="IPR002624">
    <property type="entry name" value="DCK/DGK"/>
</dbReference>
<keyword evidence="6" id="KW-1185">Reference proteome</keyword>
<dbReference type="PANTHER" id="PTHR10513">
    <property type="entry name" value="DEOXYNUCLEOSIDE KINASE"/>
    <property type="match status" value="1"/>
</dbReference>
<keyword evidence="3" id="KW-0067">ATP-binding</keyword>
<feature type="binding site" evidence="2">
    <location>
        <position position="150"/>
    </location>
    <ligand>
        <name>substrate</name>
    </ligand>
</feature>
<feature type="binding site" evidence="2">
    <location>
        <position position="36"/>
    </location>
    <ligand>
        <name>substrate</name>
    </ligand>
</feature>
<feature type="binding site" evidence="2">
    <location>
        <position position="88"/>
    </location>
    <ligand>
        <name>substrate</name>
    </ligand>
</feature>
<feature type="binding site" evidence="3">
    <location>
        <begin position="12"/>
        <end position="20"/>
    </location>
    <ligand>
        <name>ATP</name>
        <dbReference type="ChEBI" id="CHEBI:30616"/>
    </ligand>
</feature>
<accession>A0A4V3BM30</accession>
<gene>
    <name evidence="5" type="ORF">C7389_11373</name>
</gene>
<feature type="binding site" evidence="3">
    <location>
        <begin position="141"/>
        <end position="145"/>
    </location>
    <ligand>
        <name>ATP</name>
        <dbReference type="ChEBI" id="CHEBI:30616"/>
    </ligand>
</feature>
<comment type="caution">
    <text evidence="5">The sequence shown here is derived from an EMBL/GenBank/DDBJ whole genome shotgun (WGS) entry which is preliminary data.</text>
</comment>
<name>A0A4V3BM30_9RHOO</name>
<dbReference type="RefSeq" id="WP_133593059.1">
    <property type="nucleotide sequence ID" value="NZ_SNVV01000013.1"/>
</dbReference>
<sequence length="215" mass="25025">MLDKARYIVVEGPIGAGKTSLARRLCDRLPAEGMFEQPEANPFLGRFYQNADRWAMSTQLSFLFQRIDQLAAHMATPPADEDRRVVSDFILDKDPLFAGLNLAEEELAVYQRIFDAMKPPAPPQPDLVIYLQARPDTLMDRIRRRGLDAERRITEHYLERVAERYARFFYQYDAAPLFVVDAGVLNPVDKDEDFELLLDRLRHMRSYREFFGYAE</sequence>
<dbReference type="SUPFAM" id="SSF52540">
    <property type="entry name" value="P-loop containing nucleoside triphosphate hydrolases"/>
    <property type="match status" value="1"/>
</dbReference>
<dbReference type="OrthoDB" id="9776634at2"/>
<feature type="binding site" evidence="2">
    <location>
        <position position="59"/>
    </location>
    <ligand>
        <name>substrate</name>
    </ligand>
</feature>
<reference evidence="5 6" key="1">
    <citation type="submission" date="2019-03" db="EMBL/GenBank/DDBJ databases">
        <title>Genomic Encyclopedia of Type Strains, Phase IV (KMG-IV): sequencing the most valuable type-strain genomes for metagenomic binning, comparative biology and taxonomic classification.</title>
        <authorList>
            <person name="Goeker M."/>
        </authorList>
    </citation>
    <scope>NUCLEOTIDE SEQUENCE [LARGE SCALE GENOMIC DNA]</scope>
    <source>
        <strain evidence="5 6">DSM 12121</strain>
    </source>
</reference>
<evidence type="ECO:0000313" key="6">
    <source>
        <dbReference type="Proteomes" id="UP000295129"/>
    </source>
</evidence>
<dbReference type="GO" id="GO:0005737">
    <property type="term" value="C:cytoplasm"/>
    <property type="evidence" value="ECO:0007669"/>
    <property type="project" value="TreeGrafter"/>
</dbReference>
<feature type="binding site" evidence="2">
    <location>
        <position position="48"/>
    </location>
    <ligand>
        <name>substrate</name>
    </ligand>
</feature>
<evidence type="ECO:0000313" key="5">
    <source>
        <dbReference type="EMBL" id="TDN48952.1"/>
    </source>
</evidence>
<dbReference type="PANTHER" id="PTHR10513:SF46">
    <property type="entry name" value="DEOXYGUANOSINE KINASE"/>
    <property type="match status" value="1"/>
</dbReference>
<dbReference type="InterPro" id="IPR027417">
    <property type="entry name" value="P-loop_NTPase"/>
</dbReference>
<feature type="active site" description="Proton acceptor" evidence="1">
    <location>
        <position position="82"/>
    </location>
</feature>
<dbReference type="EMBL" id="SNVV01000013">
    <property type="protein sequence ID" value="TDN48952.1"/>
    <property type="molecule type" value="Genomic_DNA"/>
</dbReference>
<evidence type="ECO:0000259" key="4">
    <source>
        <dbReference type="Pfam" id="PF01712"/>
    </source>
</evidence>
<dbReference type="GO" id="GO:0019136">
    <property type="term" value="F:deoxynucleoside kinase activity"/>
    <property type="evidence" value="ECO:0007669"/>
    <property type="project" value="InterPro"/>
</dbReference>
<keyword evidence="3" id="KW-0547">Nucleotide-binding</keyword>
<feature type="binding site" evidence="2">
    <location>
        <position position="83"/>
    </location>
    <ligand>
        <name>substrate</name>
    </ligand>
</feature>